<feature type="transmembrane region" description="Helical" evidence="8">
    <location>
        <begin position="167"/>
        <end position="188"/>
    </location>
</feature>
<comment type="subcellular location">
    <subcellularLocation>
        <location evidence="1">Cell membrane</location>
        <topology evidence="1">Multi-pass membrane protein</topology>
    </subcellularLocation>
    <subcellularLocation>
        <location evidence="7">Membrane</location>
        <topology evidence="7">Multi-pass membrane protein</topology>
    </subcellularLocation>
</comment>
<dbReference type="EMBL" id="QVEP01000012">
    <property type="protein sequence ID" value="RGB80288.1"/>
    <property type="molecule type" value="Genomic_DNA"/>
</dbReference>
<feature type="transmembrane region" description="Helical" evidence="8">
    <location>
        <begin position="137"/>
        <end position="155"/>
    </location>
</feature>
<feature type="transmembrane region" description="Helical" evidence="8">
    <location>
        <begin position="420"/>
        <end position="445"/>
    </location>
</feature>
<dbReference type="PRINTS" id="PR01434">
    <property type="entry name" value="NADHDHGNASE5"/>
</dbReference>
<feature type="transmembrane region" description="Helical" evidence="8">
    <location>
        <begin position="282"/>
        <end position="303"/>
    </location>
</feature>
<evidence type="ECO:0000256" key="5">
    <source>
        <dbReference type="ARBA" id="ARBA00022989"/>
    </source>
</evidence>
<dbReference type="Proteomes" id="UP000260773">
    <property type="component" value="Unassembled WGS sequence"/>
</dbReference>
<name>A0A3E2TPE0_9FIRM</name>
<feature type="transmembrane region" description="Helical" evidence="8">
    <location>
        <begin position="208"/>
        <end position="227"/>
    </location>
</feature>
<evidence type="ECO:0000256" key="8">
    <source>
        <dbReference type="SAM" id="Phobius"/>
    </source>
</evidence>
<evidence type="ECO:0000256" key="1">
    <source>
        <dbReference type="ARBA" id="ARBA00004651"/>
    </source>
</evidence>
<organism evidence="10 11">
    <name type="scientific">Coprococcus catus</name>
    <dbReference type="NCBI Taxonomy" id="116085"/>
    <lineage>
        <taxon>Bacteria</taxon>
        <taxon>Bacillati</taxon>
        <taxon>Bacillota</taxon>
        <taxon>Clostridia</taxon>
        <taxon>Lachnospirales</taxon>
        <taxon>Lachnospiraceae</taxon>
        <taxon>Coprococcus</taxon>
    </lineage>
</organism>
<feature type="transmembrane region" description="Helical" evidence="8">
    <location>
        <begin position="248"/>
        <end position="270"/>
    </location>
</feature>
<comment type="similarity">
    <text evidence="2">Belongs to the CPA3 antiporters (TC 2.A.63) subunit D family.</text>
</comment>
<reference evidence="10 11" key="1">
    <citation type="submission" date="2018-08" db="EMBL/GenBank/DDBJ databases">
        <title>A genome reference for cultivated species of the human gut microbiota.</title>
        <authorList>
            <person name="Zou Y."/>
            <person name="Xue W."/>
            <person name="Luo G."/>
        </authorList>
    </citation>
    <scope>NUCLEOTIDE SEQUENCE [LARGE SCALE GENOMIC DNA]</scope>
    <source>
        <strain evidence="10 11">AF45-17</strain>
    </source>
</reference>
<evidence type="ECO:0000256" key="3">
    <source>
        <dbReference type="ARBA" id="ARBA00022475"/>
    </source>
</evidence>
<proteinExistence type="inferred from homology"/>
<feature type="transmembrane region" description="Helical" evidence="8">
    <location>
        <begin position="112"/>
        <end position="131"/>
    </location>
</feature>
<gene>
    <name evidence="10" type="ORF">DW070_07025</name>
</gene>
<evidence type="ECO:0000256" key="6">
    <source>
        <dbReference type="ARBA" id="ARBA00023136"/>
    </source>
</evidence>
<sequence>MAFVQNFPFFCIILSMFSAIISFVMNGRVAKYIHVAMVTAVLILSLATLSFVFGTGESYTFMMGHFPAPWGNEIRIGELEALMAVFFSLIMMLSVFGGMAHIDREVQDSKKNLFYILLDLLMASLLALIYTNDLFTAYVFIEINTIAACGLIMIKKQGRTYVSALRYMIMSLVGSGLFLIGLTLLYSITGHLLMSPAKEVLEQIVAVHSYQVPLMVIIILVTVGLGIKSGLYPFHTWIPDAYGYTTPSASAVLSSLVSKGYIFLLIKIFYRVLDFDSIISSHMVNILFAFGVVGMIMGSVAAIKEKNIRRMTAYSSVAQIGYIYMGIGLGTTAGVVAALFHIISHGAMKSLLFISISGLTEVSDGRSDYLSLRGAGLRNKVAGAAFTVGSLSMIGMPLLTGFISKYLFAAAATTAGSKMITAWVVLAISTVLNTMYFMRTVLTLYRPVPEETHKAYTVEKSRIETAAIIGMILLNIGLGVASHPVIKVIEAGLAMFG</sequence>
<dbReference type="GO" id="GO:0005886">
    <property type="term" value="C:plasma membrane"/>
    <property type="evidence" value="ECO:0007669"/>
    <property type="project" value="UniProtKB-SubCell"/>
</dbReference>
<feature type="transmembrane region" description="Helical" evidence="8">
    <location>
        <begin position="381"/>
        <end position="408"/>
    </location>
</feature>
<feature type="transmembrane region" description="Helical" evidence="8">
    <location>
        <begin position="6"/>
        <end position="25"/>
    </location>
</feature>
<comment type="caution">
    <text evidence="10">The sequence shown here is derived from an EMBL/GenBank/DDBJ whole genome shotgun (WGS) entry which is preliminary data.</text>
</comment>
<feature type="transmembrane region" description="Helical" evidence="8">
    <location>
        <begin position="81"/>
        <end position="100"/>
    </location>
</feature>
<dbReference type="PANTHER" id="PTHR42703:SF1">
    <property type="entry name" value="NA(+)_H(+) ANTIPORTER SUBUNIT D1"/>
    <property type="match status" value="1"/>
</dbReference>
<feature type="transmembrane region" description="Helical" evidence="8">
    <location>
        <begin position="323"/>
        <end position="343"/>
    </location>
</feature>
<dbReference type="AlphaFoldDB" id="A0A3E2TPE0"/>
<dbReference type="Pfam" id="PF00361">
    <property type="entry name" value="Proton_antipo_M"/>
    <property type="match status" value="1"/>
</dbReference>
<feature type="domain" description="NADH:quinone oxidoreductase/Mrp antiporter transmembrane" evidence="9">
    <location>
        <begin position="132"/>
        <end position="425"/>
    </location>
</feature>
<dbReference type="PANTHER" id="PTHR42703">
    <property type="entry name" value="NADH DEHYDROGENASE"/>
    <property type="match status" value="1"/>
</dbReference>
<evidence type="ECO:0000259" key="9">
    <source>
        <dbReference type="Pfam" id="PF00361"/>
    </source>
</evidence>
<evidence type="ECO:0000256" key="2">
    <source>
        <dbReference type="ARBA" id="ARBA00005346"/>
    </source>
</evidence>
<keyword evidence="4 7" id="KW-0812">Transmembrane</keyword>
<feature type="transmembrane region" description="Helical" evidence="8">
    <location>
        <begin position="465"/>
        <end position="486"/>
    </location>
</feature>
<feature type="transmembrane region" description="Helical" evidence="8">
    <location>
        <begin position="32"/>
        <end position="53"/>
    </location>
</feature>
<evidence type="ECO:0000313" key="11">
    <source>
        <dbReference type="Proteomes" id="UP000260773"/>
    </source>
</evidence>
<accession>A0A3E2TPE0</accession>
<protein>
    <submittedName>
        <fullName evidence="10">Sodium:proton antiporter</fullName>
    </submittedName>
</protein>
<keyword evidence="6 8" id="KW-0472">Membrane</keyword>
<keyword evidence="5 8" id="KW-1133">Transmembrane helix</keyword>
<dbReference type="InterPro" id="IPR050586">
    <property type="entry name" value="CPA3_Na-H_Antiporter_D"/>
</dbReference>
<evidence type="ECO:0000313" key="10">
    <source>
        <dbReference type="EMBL" id="RGB80288.1"/>
    </source>
</evidence>
<evidence type="ECO:0000256" key="4">
    <source>
        <dbReference type="ARBA" id="ARBA00022692"/>
    </source>
</evidence>
<dbReference type="InterPro" id="IPR001750">
    <property type="entry name" value="ND/Mrp_TM"/>
</dbReference>
<keyword evidence="3" id="KW-1003">Cell membrane</keyword>
<evidence type="ECO:0000256" key="7">
    <source>
        <dbReference type="RuleBase" id="RU000320"/>
    </source>
</evidence>